<evidence type="ECO:0000313" key="4">
    <source>
        <dbReference type="EMBL" id="GBF88814.1"/>
    </source>
</evidence>
<evidence type="ECO:0000256" key="3">
    <source>
        <dbReference type="SAM" id="SignalP"/>
    </source>
</evidence>
<dbReference type="Proteomes" id="UP000247498">
    <property type="component" value="Unassembled WGS sequence"/>
</dbReference>
<name>A0A2V0NMS3_9CHLO</name>
<evidence type="ECO:0000313" key="5">
    <source>
        <dbReference type="Proteomes" id="UP000247498"/>
    </source>
</evidence>
<keyword evidence="2" id="KW-1133">Transmembrane helix</keyword>
<accession>A0A2V0NMS3</accession>
<comment type="caution">
    <text evidence="4">The sequence shown here is derived from an EMBL/GenBank/DDBJ whole genome shotgun (WGS) entry which is preliminary data.</text>
</comment>
<dbReference type="EMBL" id="BDRX01000006">
    <property type="protein sequence ID" value="GBF88814.1"/>
    <property type="molecule type" value="Genomic_DNA"/>
</dbReference>
<keyword evidence="2" id="KW-0812">Transmembrane</keyword>
<sequence length="192" mass="20309">MANALGGWRLLVHVLLPIPLVRRGRAGGAAENGGAHSAFRTVKSSQAAEGSDVRPELKIGLLAKKWREERNFWIAAMGFTLWCMLTVLFSQVTRMVKLEDEAEELRDEVADLKGEPRPSAAKQGPDAKTRVTGAVSSFAQHVKSSLPGPARGARRGGAVSPPREADTTPAPAGRASPLTRRAAAAVAAGKAE</sequence>
<feature type="signal peptide" evidence="3">
    <location>
        <begin position="1"/>
        <end position="26"/>
    </location>
</feature>
<organism evidence="4 5">
    <name type="scientific">Raphidocelis subcapitata</name>
    <dbReference type="NCBI Taxonomy" id="307507"/>
    <lineage>
        <taxon>Eukaryota</taxon>
        <taxon>Viridiplantae</taxon>
        <taxon>Chlorophyta</taxon>
        <taxon>core chlorophytes</taxon>
        <taxon>Chlorophyceae</taxon>
        <taxon>CS clade</taxon>
        <taxon>Sphaeropleales</taxon>
        <taxon>Selenastraceae</taxon>
        <taxon>Raphidocelis</taxon>
    </lineage>
</organism>
<feature type="compositionally biased region" description="Polar residues" evidence="1">
    <location>
        <begin position="134"/>
        <end position="143"/>
    </location>
</feature>
<gene>
    <name evidence="4" type="ORF">Rsub_01715</name>
</gene>
<feature type="region of interest" description="Disordered" evidence="1">
    <location>
        <begin position="109"/>
        <end position="192"/>
    </location>
</feature>
<dbReference type="OrthoDB" id="541700at2759"/>
<keyword evidence="2" id="KW-0472">Membrane</keyword>
<evidence type="ECO:0000256" key="1">
    <source>
        <dbReference type="SAM" id="MobiDB-lite"/>
    </source>
</evidence>
<protein>
    <submittedName>
        <fullName evidence="4">Uncharacterized protein</fullName>
    </submittedName>
</protein>
<feature type="compositionally biased region" description="Low complexity" evidence="1">
    <location>
        <begin position="174"/>
        <end position="192"/>
    </location>
</feature>
<feature type="chain" id="PRO_5016086946" evidence="3">
    <location>
        <begin position="27"/>
        <end position="192"/>
    </location>
</feature>
<proteinExistence type="predicted"/>
<dbReference type="InParanoid" id="A0A2V0NMS3"/>
<keyword evidence="5" id="KW-1185">Reference proteome</keyword>
<evidence type="ECO:0000256" key="2">
    <source>
        <dbReference type="SAM" id="Phobius"/>
    </source>
</evidence>
<feature type="compositionally biased region" description="Low complexity" evidence="1">
    <location>
        <begin position="147"/>
        <end position="162"/>
    </location>
</feature>
<reference evidence="4 5" key="1">
    <citation type="journal article" date="2018" name="Sci. Rep.">
        <title>Raphidocelis subcapitata (=Pseudokirchneriella subcapitata) provides an insight into genome evolution and environmental adaptations in the Sphaeropleales.</title>
        <authorList>
            <person name="Suzuki S."/>
            <person name="Yamaguchi H."/>
            <person name="Nakajima N."/>
            <person name="Kawachi M."/>
        </authorList>
    </citation>
    <scope>NUCLEOTIDE SEQUENCE [LARGE SCALE GENOMIC DNA]</scope>
    <source>
        <strain evidence="4 5">NIES-35</strain>
    </source>
</reference>
<feature type="transmembrane region" description="Helical" evidence="2">
    <location>
        <begin position="72"/>
        <end position="89"/>
    </location>
</feature>
<keyword evidence="3" id="KW-0732">Signal</keyword>
<dbReference type="AlphaFoldDB" id="A0A2V0NMS3"/>